<dbReference type="AlphaFoldDB" id="A0A174P664"/>
<comment type="similarity">
    <text evidence="7">Belongs to the TonB-dependent receptor family.</text>
</comment>
<dbReference type="FunFam" id="2.170.130.10:FF:000003">
    <property type="entry name" value="SusC/RagA family TonB-linked outer membrane protein"/>
    <property type="match status" value="1"/>
</dbReference>
<dbReference type="GO" id="GO:0009279">
    <property type="term" value="C:cell outer membrane"/>
    <property type="evidence" value="ECO:0007669"/>
    <property type="project" value="UniProtKB-SubCell"/>
</dbReference>
<keyword evidence="3 7" id="KW-1134">Transmembrane beta strand</keyword>
<dbReference type="InterPro" id="IPR036942">
    <property type="entry name" value="Beta-barrel_TonB_sf"/>
</dbReference>
<dbReference type="EMBL" id="CZBI01000001">
    <property type="protein sequence ID" value="CUP54597.1"/>
    <property type="molecule type" value="Genomic_DNA"/>
</dbReference>
<evidence type="ECO:0000256" key="3">
    <source>
        <dbReference type="ARBA" id="ARBA00022452"/>
    </source>
</evidence>
<dbReference type="Gene3D" id="2.170.130.10">
    <property type="entry name" value="TonB-dependent receptor, plug domain"/>
    <property type="match status" value="1"/>
</dbReference>
<gene>
    <name evidence="9" type="ORF">ERS852557_00963</name>
</gene>
<dbReference type="InterPro" id="IPR008969">
    <property type="entry name" value="CarboxyPept-like_regulatory"/>
</dbReference>
<dbReference type="RefSeq" id="WP_055217288.1">
    <property type="nucleotide sequence ID" value="NZ_CZBI01000001.1"/>
</dbReference>
<name>A0A174P664_BACT4</name>
<keyword evidence="4 7" id="KW-0812">Transmembrane</keyword>
<keyword evidence="2 7" id="KW-0813">Transport</keyword>
<dbReference type="Proteomes" id="UP000095541">
    <property type="component" value="Unassembled WGS sequence"/>
</dbReference>
<protein>
    <submittedName>
        <fullName evidence="9">TonB-dependent Receptor Plug Domain./TonB dependent receptor</fullName>
    </submittedName>
</protein>
<dbReference type="InterPro" id="IPR037066">
    <property type="entry name" value="Plug_dom_sf"/>
</dbReference>
<evidence type="ECO:0000256" key="2">
    <source>
        <dbReference type="ARBA" id="ARBA00022448"/>
    </source>
</evidence>
<dbReference type="SUPFAM" id="SSF49464">
    <property type="entry name" value="Carboxypeptidase regulatory domain-like"/>
    <property type="match status" value="1"/>
</dbReference>
<keyword evidence="9" id="KW-0675">Receptor</keyword>
<dbReference type="InterPro" id="IPR023997">
    <property type="entry name" value="TonB-dep_OMP_SusC/RagA_CS"/>
</dbReference>
<sequence>MNAKNIILFLLFLFVGTTIYAQNEKVIKGQILDEKGEPLIGATVQEAGNQKNGSIADLDGNYQLKVKDLNGQLIISYVGYQTLTVNVNGRPIVNINLLPDAKGLDEVVIVGYGQQRRITMTGAASSIKAEEIKRVPVGSINNVLAGRLPGFFSVQRSGQPGSDAADFFIRGVNSLNGDNKPLIIVDDIEYSYDQLAQLSANEIESITILKDASTTAVYGLKGANGVLVVKTTRGQEGKPTINFTAEAGFNQAIKMPTVLDAYTTASLYNEAQLNDAYGLGEQPVLQFSPEDLALYRNGKDPYGHPDVDWVNTVLAKRSPSMRFAVDIRGGNKFVKYFTSLAYYSQGGMMKHYKPTQAGEDIDNNYYYRRYNFRSNLDFTPTKTTHIRLDLNGRFETQNTPAGAIDNSKKTLFDEIKDYTILTAYAMPLTLPNGKPSYATHPGVATSNPVNPIARYANCGYKRYYKNNFNVLLSADQKLDFVTEGLSVMGLVSYAGNFNETRELTRSRDLPAYTYDPNTNAYTARGGGSVKFPVYGLGGDDKTFNYTVTYQGRVNYDRTFNATHHLYALYLISRQSYIDKNALSDNDQSMTWRVGYDYKHRYMVEFNAAYNGNDRFVGDKKFGWFPAVSVGWNMSEEKFFKKLFPFFDLFKLRGSYGLVGSDNSFNKDKNTTEVIWGSNSNPWGNTTYEGALVNSGATWEKEKKLDIGLDMNMLDGRLRFTIDYFYNMRYDQLIESGDIPLIIGQDLPKRNIGKTDNRGFDGEINYRGNIGKFGFNVGGTFSYAKNKIVYRSEAPAYAYQAQTGQRIGTKLGLHCIGFYQQADFDQNGKLKQGIPAPTWASNLQPGDLRYADLSGDGLINEADQTYISKPDIPTCSYGITLGGNWRGFSFNMLWQGAFDYAIPNMGGNLVPFANNMQELMLDRWTPQNTDASFPRLGITTWENNNYSTHLSDFWYLNASYIRLRSAELAYQVPQAWLQKVTKNTVKAVRLYVTGYNLLNFSNLNKLSMDPENVNSSAYPTQTSYMFGLQCAF</sequence>
<evidence type="ECO:0000256" key="4">
    <source>
        <dbReference type="ARBA" id="ARBA00022692"/>
    </source>
</evidence>
<proteinExistence type="inferred from homology"/>
<dbReference type="Gene3D" id="2.60.40.1120">
    <property type="entry name" value="Carboxypeptidase-like, regulatory domain"/>
    <property type="match status" value="1"/>
</dbReference>
<evidence type="ECO:0000259" key="8">
    <source>
        <dbReference type="Pfam" id="PF07715"/>
    </source>
</evidence>
<organism evidence="9 10">
    <name type="scientific">Bacteroides thetaiotaomicron</name>
    <dbReference type="NCBI Taxonomy" id="818"/>
    <lineage>
        <taxon>Bacteria</taxon>
        <taxon>Pseudomonadati</taxon>
        <taxon>Bacteroidota</taxon>
        <taxon>Bacteroidia</taxon>
        <taxon>Bacteroidales</taxon>
        <taxon>Bacteroidaceae</taxon>
        <taxon>Bacteroides</taxon>
    </lineage>
</organism>
<evidence type="ECO:0000256" key="1">
    <source>
        <dbReference type="ARBA" id="ARBA00004571"/>
    </source>
</evidence>
<accession>A0A174P664</accession>
<dbReference type="PROSITE" id="PS52016">
    <property type="entry name" value="TONB_DEPENDENT_REC_3"/>
    <property type="match status" value="1"/>
</dbReference>
<evidence type="ECO:0000313" key="10">
    <source>
        <dbReference type="Proteomes" id="UP000095541"/>
    </source>
</evidence>
<dbReference type="InterPro" id="IPR023996">
    <property type="entry name" value="TonB-dep_OMP_SusC/RagA"/>
</dbReference>
<dbReference type="Pfam" id="PF07715">
    <property type="entry name" value="Plug"/>
    <property type="match status" value="1"/>
</dbReference>
<reference evidence="9 10" key="1">
    <citation type="submission" date="2015-09" db="EMBL/GenBank/DDBJ databases">
        <authorList>
            <consortium name="Pathogen Informatics"/>
        </authorList>
    </citation>
    <scope>NUCLEOTIDE SEQUENCE [LARGE SCALE GENOMIC DNA]</scope>
    <source>
        <strain evidence="9 10">2789STDY5834945</strain>
    </source>
</reference>
<dbReference type="SUPFAM" id="SSF56935">
    <property type="entry name" value="Porins"/>
    <property type="match status" value="1"/>
</dbReference>
<keyword evidence="6 7" id="KW-0998">Cell outer membrane</keyword>
<evidence type="ECO:0000313" key="9">
    <source>
        <dbReference type="EMBL" id="CUP54597.1"/>
    </source>
</evidence>
<comment type="subcellular location">
    <subcellularLocation>
        <location evidence="1 7">Cell outer membrane</location>
        <topology evidence="1 7">Multi-pass membrane protein</topology>
    </subcellularLocation>
</comment>
<evidence type="ECO:0000256" key="7">
    <source>
        <dbReference type="PROSITE-ProRule" id="PRU01360"/>
    </source>
</evidence>
<evidence type="ECO:0000256" key="5">
    <source>
        <dbReference type="ARBA" id="ARBA00023136"/>
    </source>
</evidence>
<dbReference type="InterPro" id="IPR039426">
    <property type="entry name" value="TonB-dep_rcpt-like"/>
</dbReference>
<dbReference type="InterPro" id="IPR012910">
    <property type="entry name" value="Plug_dom"/>
</dbReference>
<dbReference type="Gene3D" id="2.40.170.20">
    <property type="entry name" value="TonB-dependent receptor, beta-barrel domain"/>
    <property type="match status" value="1"/>
</dbReference>
<evidence type="ECO:0000256" key="6">
    <source>
        <dbReference type="ARBA" id="ARBA00023237"/>
    </source>
</evidence>
<dbReference type="Pfam" id="PF13715">
    <property type="entry name" value="CarbopepD_reg_2"/>
    <property type="match status" value="1"/>
</dbReference>
<feature type="domain" description="TonB-dependent receptor plug" evidence="8">
    <location>
        <begin position="119"/>
        <end position="226"/>
    </location>
</feature>
<dbReference type="NCBIfam" id="TIGR04057">
    <property type="entry name" value="SusC_RagA_signa"/>
    <property type="match status" value="1"/>
</dbReference>
<keyword evidence="5 7" id="KW-0472">Membrane</keyword>
<dbReference type="NCBIfam" id="TIGR04056">
    <property type="entry name" value="OMP_RagA_SusC"/>
    <property type="match status" value="1"/>
</dbReference>